<name>A0A1H4FUW2_9FLAO</name>
<evidence type="ECO:0000313" key="1">
    <source>
        <dbReference type="EMBL" id="SEB01139.1"/>
    </source>
</evidence>
<dbReference type="AlphaFoldDB" id="A0A1H4FUW2"/>
<accession>A0A1H4FUW2</accession>
<sequence length="58" mass="6628">MQHITGIPRNQMVFSSLEDTILPENPVRFIDALSLQTLGFLFKLLKLKIARALILKSF</sequence>
<protein>
    <submittedName>
        <fullName evidence="1">Uncharacterized protein</fullName>
    </submittedName>
</protein>
<dbReference type="EMBL" id="FNRD01000015">
    <property type="protein sequence ID" value="SEB01139.1"/>
    <property type="molecule type" value="Genomic_DNA"/>
</dbReference>
<keyword evidence="2" id="KW-1185">Reference proteome</keyword>
<gene>
    <name evidence="1" type="ORF">SAMN05443667_11534</name>
</gene>
<evidence type="ECO:0000313" key="2">
    <source>
        <dbReference type="Proteomes" id="UP000198951"/>
    </source>
</evidence>
<organism evidence="1 2">
    <name type="scientific">Flavobacterium gillisiae</name>
    <dbReference type="NCBI Taxonomy" id="150146"/>
    <lineage>
        <taxon>Bacteria</taxon>
        <taxon>Pseudomonadati</taxon>
        <taxon>Bacteroidota</taxon>
        <taxon>Flavobacteriia</taxon>
        <taxon>Flavobacteriales</taxon>
        <taxon>Flavobacteriaceae</taxon>
        <taxon>Flavobacterium</taxon>
    </lineage>
</organism>
<reference evidence="2" key="1">
    <citation type="submission" date="2016-10" db="EMBL/GenBank/DDBJ databases">
        <authorList>
            <person name="Varghese N."/>
            <person name="Submissions S."/>
        </authorList>
    </citation>
    <scope>NUCLEOTIDE SEQUENCE [LARGE SCALE GENOMIC DNA]</scope>
    <source>
        <strain evidence="2">DSM 22376</strain>
    </source>
</reference>
<dbReference type="RefSeq" id="WP_245712097.1">
    <property type="nucleotide sequence ID" value="NZ_FNRD01000015.1"/>
</dbReference>
<proteinExistence type="predicted"/>
<dbReference type="Proteomes" id="UP000198951">
    <property type="component" value="Unassembled WGS sequence"/>
</dbReference>